<dbReference type="InterPro" id="IPR050358">
    <property type="entry name" value="RSE1/DDB1/CFT1"/>
</dbReference>
<comment type="subunit">
    <text evidence="6">Component of the UV-DDB complex.</text>
</comment>
<reference evidence="10 11" key="1">
    <citation type="submission" date="2020-08" db="EMBL/GenBank/DDBJ databases">
        <authorList>
            <person name="Hejnol A."/>
        </authorList>
    </citation>
    <scope>NUCLEOTIDE SEQUENCE [LARGE SCALE GENOMIC DNA]</scope>
</reference>
<feature type="domain" description="RSE1/DDB1/CPSF1 C-terminal" evidence="7">
    <location>
        <begin position="776"/>
        <end position="1081"/>
    </location>
</feature>
<dbReference type="GO" id="GO:0016567">
    <property type="term" value="P:protein ubiquitination"/>
    <property type="evidence" value="ECO:0007669"/>
    <property type="project" value="UniProtKB-UniRule"/>
</dbReference>
<dbReference type="GO" id="GO:0003676">
    <property type="term" value="F:nucleic acid binding"/>
    <property type="evidence" value="ECO:0007669"/>
    <property type="project" value="InterPro"/>
</dbReference>
<dbReference type="InterPro" id="IPR004871">
    <property type="entry name" value="RSE1/DDB1/CPSF1_C"/>
</dbReference>
<dbReference type="InterPro" id="IPR058543">
    <property type="entry name" value="Beta-prop_RSE1/DDB1/CPSF1_2nd"/>
</dbReference>
<dbReference type="InterPro" id="IPR011047">
    <property type="entry name" value="Quinoprotein_ADH-like_sf"/>
</dbReference>
<evidence type="ECO:0000313" key="11">
    <source>
        <dbReference type="Proteomes" id="UP000549394"/>
    </source>
</evidence>
<dbReference type="GO" id="GO:0005634">
    <property type="term" value="C:nucleus"/>
    <property type="evidence" value="ECO:0007669"/>
    <property type="project" value="UniProtKB-SubCell"/>
</dbReference>
<keyword evidence="6" id="KW-0234">DNA repair</keyword>
<dbReference type="PANTHER" id="PTHR10644">
    <property type="entry name" value="DNA REPAIR/RNA PROCESSING CPSF FAMILY"/>
    <property type="match status" value="1"/>
</dbReference>
<evidence type="ECO:0000259" key="9">
    <source>
        <dbReference type="Pfam" id="PF23726"/>
    </source>
</evidence>
<feature type="domain" description="RSE1/DDB1/CPSF1 first beta-propeller" evidence="8">
    <location>
        <begin position="246"/>
        <end position="342"/>
    </location>
</feature>
<evidence type="ECO:0000256" key="5">
    <source>
        <dbReference type="ARBA" id="ARBA00031668"/>
    </source>
</evidence>
<dbReference type="Pfam" id="PF23726">
    <property type="entry name" value="Beta-prop_RSE1_2nd"/>
    <property type="match status" value="1"/>
</dbReference>
<comment type="subcellular location">
    <subcellularLocation>
        <location evidence="1 6">Nucleus</location>
    </subcellularLocation>
</comment>
<comment type="function">
    <text evidence="6">Component of complexes involved in DNA repair and protein ubiquitination. May play a role in the regulation of the circadian clock.</text>
</comment>
<evidence type="ECO:0000259" key="8">
    <source>
        <dbReference type="Pfam" id="PF10433"/>
    </source>
</evidence>
<dbReference type="Proteomes" id="UP000549394">
    <property type="component" value="Unassembled WGS sequence"/>
</dbReference>
<feature type="domain" description="RSE1/DDB1/CPSF1 first beta-propeller" evidence="8">
    <location>
        <begin position="14"/>
        <end position="244"/>
    </location>
</feature>
<name>A0A7I8WD03_9ANNE</name>
<dbReference type="AlphaFoldDB" id="A0A7I8WD03"/>
<organism evidence="10 11">
    <name type="scientific">Dimorphilus gyrociliatus</name>
    <dbReference type="NCBI Taxonomy" id="2664684"/>
    <lineage>
        <taxon>Eukaryota</taxon>
        <taxon>Metazoa</taxon>
        <taxon>Spiralia</taxon>
        <taxon>Lophotrochozoa</taxon>
        <taxon>Annelida</taxon>
        <taxon>Polychaeta</taxon>
        <taxon>Polychaeta incertae sedis</taxon>
        <taxon>Dinophilidae</taxon>
        <taxon>Dimorphilus</taxon>
    </lineage>
</organism>
<evidence type="ECO:0000256" key="2">
    <source>
        <dbReference type="ARBA" id="ARBA00007453"/>
    </source>
</evidence>
<evidence type="ECO:0000256" key="3">
    <source>
        <dbReference type="ARBA" id="ARBA00014577"/>
    </source>
</evidence>
<dbReference type="GO" id="GO:0043161">
    <property type="term" value="P:proteasome-mediated ubiquitin-dependent protein catabolic process"/>
    <property type="evidence" value="ECO:0007669"/>
    <property type="project" value="UniProtKB-UniRule"/>
</dbReference>
<dbReference type="Pfam" id="PF03178">
    <property type="entry name" value="CPSF_A"/>
    <property type="match status" value="1"/>
</dbReference>
<dbReference type="SUPFAM" id="SSF50998">
    <property type="entry name" value="Quinoprotein alcohol dehydrogenase-like"/>
    <property type="match status" value="1"/>
</dbReference>
<comment type="pathway">
    <text evidence="6">Protein modification; protein ubiquitination.</text>
</comment>
<dbReference type="InterPro" id="IPR018846">
    <property type="entry name" value="Beta-prop_RSE1/DDB1/CPSF1_1st"/>
</dbReference>
<gene>
    <name evidence="10" type="ORF">DGYR_LOCUS13330</name>
</gene>
<feature type="domain" description="RSE1/DDB1/CPSF1 second beta-propeller" evidence="9">
    <location>
        <begin position="386"/>
        <end position="690"/>
    </location>
</feature>
<protein>
    <recommendedName>
        <fullName evidence="3 6">DNA damage-binding protein 1</fullName>
    </recommendedName>
    <alternativeName>
        <fullName evidence="5 6">Damage-specific DNA-binding protein 1</fullName>
    </alternativeName>
</protein>
<keyword evidence="4 6" id="KW-0539">Nucleus</keyword>
<comment type="domain">
    <text evidence="6">The core of the protein consists of three WD40 beta-propeller domains.</text>
</comment>
<dbReference type="Gene3D" id="1.10.150.910">
    <property type="match status" value="1"/>
</dbReference>
<proteinExistence type="inferred from homology"/>
<keyword evidence="11" id="KW-1185">Reference proteome</keyword>
<dbReference type="EMBL" id="CAJFCJ010000031">
    <property type="protein sequence ID" value="CAD5126044.1"/>
    <property type="molecule type" value="Genomic_DNA"/>
</dbReference>
<keyword evidence="6" id="KW-0227">DNA damage</keyword>
<comment type="caution">
    <text evidence="10">The sequence shown here is derived from an EMBL/GenBank/DDBJ whole genome shotgun (WGS) entry which is preliminary data.</text>
</comment>
<dbReference type="InterPro" id="IPR015943">
    <property type="entry name" value="WD40/YVTN_repeat-like_dom_sf"/>
</dbReference>
<sequence length="1122" mass="126786">MAGYMVLAKPPSLVSVATTGHFTAKNGINLVIAKNSIVEIFELTPEGLKLRKEFKVFGSVAAMKMMLPPGCEKDVLFIVTEKGDITMLECTEDGDELSINTLCSKNVLRKTGRLTECGFKCCVDQYCRYIVVHIYYGLLTIIPVSNVGVNGLNASGTWNSTNVIVDEMEILDLCSLYVEDTPTISLLFREDGSYYVGTYEIEEMTEDEYIITEGPGKRHKVDDGAQFIVPVPCPIGGMLVLGDDNQTIRAVEMVDADGKRFLVGDSFGHLYILILVADPTSATGIREIQVELLGETNIPSLITYLDNGFIFIGSCSGDAQLIRLNRKKNAVTNSYVEVMENFDNLGPIVDFVAVDVDDMGQEQLICCSGRDKNGSLRIVRNDMEIKDIGTVELPGILGVWAVSLFSSGSFDDSLFVTFPDETKIILITEEMEEITVPGFDHKVRTLHVHEVIEDQIIQITRKNLILWSSTMRKQVFQWKFEQDKNISVGTSNREQIVIASAAQFVYFEIIDGSAQKINSLEIEYEIACMDVTPRGTSNRTNILCLGVWTDMSIFIFELPTLEKLFYYKLPGNIIPRSILTGVFGDVHYLFIAMGDGKLYHFLLNKDKASLHNRVMLTLGSLPLQMSKFSWKGTDCVFVCSDRPAVAFPVNHQLIFSFVNISTVRHMTSAILRNNREKIYLVNETELLIGEMNEMQRLQSRVIPLRESPRKIAYQPETNTLAVLTSRYDKQKKGTEETILLDQSASTSDVKSRSSFVEVGPFPLPLFEDDSLIEIYNLLIMHQDSFEIFHIHQFQPHEYALSLCNANLGDHPEQYFVVSTGIIRPGDDEPRYGRIMVFKISLGRAVIRSCLDITGAVYAIQPLLNNKLVCCFDDATRIYELDDRMNMNLINTFSDNIAAYNIAVTERNRIYVGDLFRTITILDYIPEKKRLRLVGRDDNHRWLCTLTLINENTIICADQAQNLFICTRDDKEPDESSLKNDAFCHIGDTINAIKPGCLVKKELLNRTICFSDMRIFVTTSGAIGVIVQLKDEYQTLFYQLQQQLLQRLNWPGKIDYKWFRSNSKPNLRYHGLVDGTIVEKYLTIPSSLQKEIFHAIAAEKEVTVPVVDHNHLIRLVEEISSIY</sequence>
<dbReference type="OrthoDB" id="433457at2759"/>
<evidence type="ECO:0000256" key="4">
    <source>
        <dbReference type="ARBA" id="ARBA00023242"/>
    </source>
</evidence>
<comment type="similarity">
    <text evidence="2 6">Belongs to the DDB1 family.</text>
</comment>
<dbReference type="Pfam" id="PF10433">
    <property type="entry name" value="Beta-prop_RSE1_1st"/>
    <property type="match status" value="2"/>
</dbReference>
<accession>A0A7I8WD03</accession>
<evidence type="ECO:0000256" key="1">
    <source>
        <dbReference type="ARBA" id="ARBA00004123"/>
    </source>
</evidence>
<evidence type="ECO:0000256" key="6">
    <source>
        <dbReference type="RuleBase" id="RU368023"/>
    </source>
</evidence>
<evidence type="ECO:0000313" key="10">
    <source>
        <dbReference type="EMBL" id="CAD5126044.1"/>
    </source>
</evidence>
<evidence type="ECO:0000259" key="7">
    <source>
        <dbReference type="Pfam" id="PF03178"/>
    </source>
</evidence>
<dbReference type="GO" id="GO:0006281">
    <property type="term" value="P:DNA repair"/>
    <property type="evidence" value="ECO:0007669"/>
    <property type="project" value="UniProtKB-KW"/>
</dbReference>
<dbReference type="Gene3D" id="2.130.10.10">
    <property type="entry name" value="YVTN repeat-like/Quinoprotein amine dehydrogenase"/>
    <property type="match status" value="3"/>
</dbReference>